<dbReference type="AlphaFoldDB" id="A0A177AXS4"/>
<name>A0A177AXS4_9BILA</name>
<evidence type="ECO:0000259" key="1">
    <source>
        <dbReference type="PROSITE" id="PS50097"/>
    </source>
</evidence>
<dbReference type="PANTHER" id="PTHR22744:SF17">
    <property type="entry name" value="BTB DOMAIN-CONTAINING PROTEIN"/>
    <property type="match status" value="1"/>
</dbReference>
<dbReference type="OrthoDB" id="409824at2759"/>
<dbReference type="PROSITE" id="PS50097">
    <property type="entry name" value="BTB"/>
    <property type="match status" value="1"/>
</dbReference>
<comment type="caution">
    <text evidence="2">The sequence shown here is derived from an EMBL/GenBank/DDBJ whole genome shotgun (WGS) entry which is preliminary data.</text>
</comment>
<dbReference type="SMART" id="SM00225">
    <property type="entry name" value="BTB"/>
    <property type="match status" value="1"/>
</dbReference>
<dbReference type="Gene3D" id="3.30.710.10">
    <property type="entry name" value="Potassium Channel Kv1.1, Chain A"/>
    <property type="match status" value="1"/>
</dbReference>
<feature type="domain" description="BTB" evidence="1">
    <location>
        <begin position="52"/>
        <end position="119"/>
    </location>
</feature>
<dbReference type="SUPFAM" id="SSF54695">
    <property type="entry name" value="POZ domain"/>
    <property type="match status" value="1"/>
</dbReference>
<dbReference type="InterPro" id="IPR011333">
    <property type="entry name" value="SKP1/BTB/POZ_sf"/>
</dbReference>
<organism evidence="2 3">
    <name type="scientific">Intoshia linei</name>
    <dbReference type="NCBI Taxonomy" id="1819745"/>
    <lineage>
        <taxon>Eukaryota</taxon>
        <taxon>Metazoa</taxon>
        <taxon>Spiralia</taxon>
        <taxon>Lophotrochozoa</taxon>
        <taxon>Mesozoa</taxon>
        <taxon>Orthonectida</taxon>
        <taxon>Rhopaluridae</taxon>
        <taxon>Intoshia</taxon>
    </lineage>
</organism>
<dbReference type="PANTHER" id="PTHR22744">
    <property type="entry name" value="HELIX LOOP HELIX PROTEIN 21-RELATED"/>
    <property type="match status" value="1"/>
</dbReference>
<protein>
    <recommendedName>
        <fullName evidence="1">BTB domain-containing protein</fullName>
    </recommendedName>
</protein>
<dbReference type="Proteomes" id="UP000078046">
    <property type="component" value="Unassembled WGS sequence"/>
</dbReference>
<evidence type="ECO:0000313" key="2">
    <source>
        <dbReference type="EMBL" id="OAF66173.1"/>
    </source>
</evidence>
<dbReference type="Pfam" id="PF00651">
    <property type="entry name" value="BTB"/>
    <property type="match status" value="1"/>
</dbReference>
<reference evidence="2 3" key="1">
    <citation type="submission" date="2016-04" db="EMBL/GenBank/DDBJ databases">
        <title>The genome of Intoshia linei affirms orthonectids as highly simplified spiralians.</title>
        <authorList>
            <person name="Mikhailov K.V."/>
            <person name="Slusarev G.S."/>
            <person name="Nikitin M.A."/>
            <person name="Logacheva M.D."/>
            <person name="Penin A."/>
            <person name="Aleoshin V."/>
            <person name="Panchin Y.V."/>
        </authorList>
    </citation>
    <scope>NUCLEOTIDE SEQUENCE [LARGE SCALE GENOMIC DNA]</scope>
    <source>
        <strain evidence="2">Intl2013</strain>
        <tissue evidence="2">Whole animal</tissue>
    </source>
</reference>
<proteinExistence type="predicted"/>
<keyword evidence="3" id="KW-1185">Reference proteome</keyword>
<evidence type="ECO:0000313" key="3">
    <source>
        <dbReference type="Proteomes" id="UP000078046"/>
    </source>
</evidence>
<accession>A0A177AXS4</accession>
<dbReference type="InterPro" id="IPR000210">
    <property type="entry name" value="BTB/POZ_dom"/>
</dbReference>
<sequence length="241" mass="27932">MMWHTGAMASNMCTNCKKCLFCQLKSSKKLINNKSKSNIICEPYDFTKIESSSTIISVENRKIYCHKEVLCLWSPVFRKMLSDNFMEGTTNNVTLSDKKYEDIIILLKSMYPPINPIDESNVYILLPLVEEYQILSLKIECENYLLSIPPSLKLLAIAQTYQLTNLIHNCIRFCKQISCHEFFGDDHINLLSHDNLINIVKGHAKNVEKELYELRKHYNASCDHGVVIDECHECMTCYEEE</sequence>
<gene>
    <name evidence="2" type="ORF">A3Q56_06097</name>
</gene>
<dbReference type="EMBL" id="LWCA01001012">
    <property type="protein sequence ID" value="OAF66173.1"/>
    <property type="molecule type" value="Genomic_DNA"/>
</dbReference>